<proteinExistence type="predicted"/>
<organism evidence="2 3">
    <name type="scientific">Cyanobacterium aponinum 0216</name>
    <dbReference type="NCBI Taxonomy" id="2676140"/>
    <lineage>
        <taxon>Bacteria</taxon>
        <taxon>Bacillati</taxon>
        <taxon>Cyanobacteriota</taxon>
        <taxon>Cyanophyceae</taxon>
        <taxon>Oscillatoriophycideae</taxon>
        <taxon>Chroococcales</taxon>
        <taxon>Geminocystaceae</taxon>
        <taxon>Cyanobacterium</taxon>
    </lineage>
</organism>
<dbReference type="InterPro" id="IPR050141">
    <property type="entry name" value="GCL_type2/YbdK_subfam"/>
</dbReference>
<name>A0A844GY67_9CHRO</name>
<dbReference type="InterPro" id="IPR006336">
    <property type="entry name" value="GCS2"/>
</dbReference>
<gene>
    <name evidence="2" type="primary">gshA</name>
    <name evidence="2" type="ORF">GGC33_13635</name>
</gene>
<dbReference type="GO" id="GO:0004357">
    <property type="term" value="F:glutamate-cysteine ligase activity"/>
    <property type="evidence" value="ECO:0007669"/>
    <property type="project" value="UniProtKB-EC"/>
</dbReference>
<dbReference type="EC" id="6.3.2.2" evidence="2"/>
<dbReference type="Gene3D" id="3.30.590.20">
    <property type="match status" value="1"/>
</dbReference>
<evidence type="ECO:0000313" key="3">
    <source>
        <dbReference type="Proteomes" id="UP000437131"/>
    </source>
</evidence>
<dbReference type="GO" id="GO:0042398">
    <property type="term" value="P:modified amino acid biosynthetic process"/>
    <property type="evidence" value="ECO:0007669"/>
    <property type="project" value="InterPro"/>
</dbReference>
<dbReference type="InterPro" id="IPR011792">
    <property type="entry name" value="GshA_cyano"/>
</dbReference>
<dbReference type="PANTHER" id="PTHR36510:SF1">
    <property type="entry name" value="GLUTAMATE--CYSTEINE LIGASE 2-RELATED"/>
    <property type="match status" value="1"/>
</dbReference>
<protein>
    <submittedName>
        <fullName evidence="2">Glutamate--cysteine ligase</fullName>
        <ecNumber evidence="2">6.3.2.2</ecNumber>
    </submittedName>
</protein>
<comment type="caution">
    <text evidence="2">The sequence shown here is derived from an EMBL/GenBank/DDBJ whole genome shotgun (WGS) entry which is preliminary data.</text>
</comment>
<dbReference type="SUPFAM" id="SSF55931">
    <property type="entry name" value="Glutamine synthetase/guanido kinase"/>
    <property type="match status" value="1"/>
</dbReference>
<accession>A0A844GY67</accession>
<reference evidence="2 3" key="1">
    <citation type="submission" date="2019-11" db="EMBL/GenBank/DDBJ databases">
        <title>Isolation of a new High Light Tolerant Cyanobacteria.</title>
        <authorList>
            <person name="Dobson Z."/>
            <person name="Vaughn N."/>
            <person name="Vaughn M."/>
            <person name="Fromme P."/>
            <person name="Mazor Y."/>
        </authorList>
    </citation>
    <scope>NUCLEOTIDE SEQUENCE [LARGE SCALE GENOMIC DNA]</scope>
    <source>
        <strain evidence="2 3">0216</strain>
    </source>
</reference>
<sequence>MLLSKGFEVEVYTGTAKGEIIGLSSQIVQDLKGFVREPDSRNVEYTTAPLCNYDRLLCALLRPRKDLRQYLKSLGNYTIVPGSTLSLGDSSRFYRSDPQNHYHDYIENTYHTNIVTASIHINIGIEDTEKLIQAYRLIRMEAPLLLALSASSPFLDNQVTGYHSTRWHLFPHTPIDVPLFRNHSHFVEWVEKQLVLGTMQNVRHLWCSVRPNGDNRPYSLNRLELRICDLVLNPIHLLAITAILEARIFQILADSTLDPLQQSTISRGDLETELLKIVRHNEQAVSKNSLDATLYHWQDGREIVARDWLESLVAQLYPTAKDLGFACFLTPVNRLIREGNQAQQWLKKYEQGISISTIIEDAIASVYQEEKELEDKLCEPILVA</sequence>
<evidence type="ECO:0000256" key="1">
    <source>
        <dbReference type="ARBA" id="ARBA00048819"/>
    </source>
</evidence>
<evidence type="ECO:0000313" key="2">
    <source>
        <dbReference type="EMBL" id="MTF39961.1"/>
    </source>
</evidence>
<dbReference type="PANTHER" id="PTHR36510">
    <property type="entry name" value="GLUTAMATE--CYSTEINE LIGASE 2-RELATED"/>
    <property type="match status" value="1"/>
</dbReference>
<dbReference type="Proteomes" id="UP000437131">
    <property type="component" value="Unassembled WGS sequence"/>
</dbReference>
<dbReference type="InterPro" id="IPR014746">
    <property type="entry name" value="Gln_synth/guanido_kin_cat_dom"/>
</dbReference>
<comment type="catalytic activity">
    <reaction evidence="1">
        <text>L-cysteine + L-glutamate + ATP = gamma-L-glutamyl-L-cysteine + ADP + phosphate + H(+)</text>
        <dbReference type="Rhea" id="RHEA:13285"/>
        <dbReference type="ChEBI" id="CHEBI:15378"/>
        <dbReference type="ChEBI" id="CHEBI:29985"/>
        <dbReference type="ChEBI" id="CHEBI:30616"/>
        <dbReference type="ChEBI" id="CHEBI:35235"/>
        <dbReference type="ChEBI" id="CHEBI:43474"/>
        <dbReference type="ChEBI" id="CHEBI:58173"/>
        <dbReference type="ChEBI" id="CHEBI:456216"/>
        <dbReference type="EC" id="6.3.2.2"/>
    </reaction>
</comment>
<keyword evidence="2" id="KW-0436">Ligase</keyword>
<dbReference type="EMBL" id="WMIA01000020">
    <property type="protein sequence ID" value="MTF39961.1"/>
    <property type="molecule type" value="Genomic_DNA"/>
</dbReference>
<dbReference type="AlphaFoldDB" id="A0A844GY67"/>
<dbReference type="RefSeq" id="WP_015220753.1">
    <property type="nucleotide sequence ID" value="NZ_WMIA01000020.1"/>
</dbReference>
<dbReference type="NCBIfam" id="TIGR02048">
    <property type="entry name" value="gshA_cyano"/>
    <property type="match status" value="1"/>
</dbReference>
<dbReference type="Pfam" id="PF04107">
    <property type="entry name" value="GCS2"/>
    <property type="match status" value="1"/>
</dbReference>